<dbReference type="EMBL" id="PYDT01000009">
    <property type="protein sequence ID" value="THU49680.1"/>
    <property type="molecule type" value="Genomic_DNA"/>
</dbReference>
<reference evidence="3 4" key="1">
    <citation type="journal article" date="2019" name="Nat. Plants">
        <title>Genome sequencing of Musa balbisiana reveals subgenome evolution and function divergence in polyploid bananas.</title>
        <authorList>
            <person name="Yao X."/>
        </authorList>
    </citation>
    <scope>NUCLEOTIDE SEQUENCE [LARGE SCALE GENOMIC DNA]</scope>
    <source>
        <strain evidence="4">cv. DH-PKW</strain>
        <tissue evidence="3">Leaves</tissue>
    </source>
</reference>
<protein>
    <submittedName>
        <fullName evidence="3">Uncharacterized protein</fullName>
    </submittedName>
</protein>
<keyword evidence="4" id="KW-1185">Reference proteome</keyword>
<organism evidence="3 4">
    <name type="scientific">Musa balbisiana</name>
    <name type="common">Banana</name>
    <dbReference type="NCBI Taxonomy" id="52838"/>
    <lineage>
        <taxon>Eukaryota</taxon>
        <taxon>Viridiplantae</taxon>
        <taxon>Streptophyta</taxon>
        <taxon>Embryophyta</taxon>
        <taxon>Tracheophyta</taxon>
        <taxon>Spermatophyta</taxon>
        <taxon>Magnoliopsida</taxon>
        <taxon>Liliopsida</taxon>
        <taxon>Zingiberales</taxon>
        <taxon>Musaceae</taxon>
        <taxon>Musa</taxon>
    </lineage>
</organism>
<keyword evidence="2" id="KW-1133">Transmembrane helix</keyword>
<dbReference type="PANTHER" id="PTHR34268">
    <property type="entry name" value="OS01G0321850 PROTEIN"/>
    <property type="match status" value="1"/>
</dbReference>
<gene>
    <name evidence="3" type="ORF">C4D60_Mb06t12090</name>
</gene>
<feature type="compositionally biased region" description="Basic and acidic residues" evidence="1">
    <location>
        <begin position="1"/>
        <end position="11"/>
    </location>
</feature>
<sequence length="157" mass="17155">MPCTFHPRDSYNPRPPWLAPPPPPPCNDDVEVKDLTWRKALLLGSTASAGCRTPIVAILLGMAPAMDGFSSGVSDVLMKVIIFALVQALVYLILTKSSDVFSTNRMRSRSFRPARTVSVRRWLAFLSDMPPGGEASPSSSSSSRSPRDDSSPVHRRD</sequence>
<evidence type="ECO:0000256" key="2">
    <source>
        <dbReference type="SAM" id="Phobius"/>
    </source>
</evidence>
<comment type="caution">
    <text evidence="3">The sequence shown here is derived from an EMBL/GenBank/DDBJ whole genome shotgun (WGS) entry which is preliminary data.</text>
</comment>
<keyword evidence="2" id="KW-0472">Membrane</keyword>
<evidence type="ECO:0000256" key="1">
    <source>
        <dbReference type="SAM" id="MobiDB-lite"/>
    </source>
</evidence>
<feature type="compositionally biased region" description="Pro residues" evidence="1">
    <location>
        <begin position="13"/>
        <end position="25"/>
    </location>
</feature>
<keyword evidence="2" id="KW-0812">Transmembrane</keyword>
<evidence type="ECO:0000313" key="4">
    <source>
        <dbReference type="Proteomes" id="UP000317650"/>
    </source>
</evidence>
<dbReference type="Proteomes" id="UP000317650">
    <property type="component" value="Chromosome 6"/>
</dbReference>
<dbReference type="AlphaFoldDB" id="A0A4S8IMF7"/>
<name>A0A4S8IMF7_MUSBA</name>
<accession>A0A4S8IMF7</accession>
<feature type="compositionally biased region" description="Basic and acidic residues" evidence="1">
    <location>
        <begin position="145"/>
        <end position="157"/>
    </location>
</feature>
<feature type="region of interest" description="Disordered" evidence="1">
    <location>
        <begin position="1"/>
        <end position="25"/>
    </location>
</feature>
<feature type="transmembrane region" description="Helical" evidence="2">
    <location>
        <begin position="40"/>
        <end position="64"/>
    </location>
</feature>
<feature type="region of interest" description="Disordered" evidence="1">
    <location>
        <begin position="128"/>
        <end position="157"/>
    </location>
</feature>
<dbReference type="PANTHER" id="PTHR34268:SF8">
    <property type="entry name" value="FAE DOMAIN-CONTAINING PROTEIN"/>
    <property type="match status" value="1"/>
</dbReference>
<proteinExistence type="predicted"/>
<feature type="transmembrane region" description="Helical" evidence="2">
    <location>
        <begin position="76"/>
        <end position="94"/>
    </location>
</feature>
<evidence type="ECO:0000313" key="3">
    <source>
        <dbReference type="EMBL" id="THU49680.1"/>
    </source>
</evidence>